<dbReference type="SUPFAM" id="SSF103473">
    <property type="entry name" value="MFS general substrate transporter"/>
    <property type="match status" value="1"/>
</dbReference>
<dbReference type="InterPro" id="IPR024671">
    <property type="entry name" value="Atg22-like"/>
</dbReference>
<evidence type="ECO:0000313" key="12">
    <source>
        <dbReference type="Proteomes" id="UP001265746"/>
    </source>
</evidence>
<feature type="coiled-coil region" evidence="9">
    <location>
        <begin position="201"/>
        <end position="228"/>
    </location>
</feature>
<evidence type="ECO:0000256" key="10">
    <source>
        <dbReference type="SAM" id="MobiDB-lite"/>
    </source>
</evidence>
<dbReference type="Pfam" id="PF11700">
    <property type="entry name" value="ATG22"/>
    <property type="match status" value="1"/>
</dbReference>
<keyword evidence="7 8" id="KW-0472">Membrane</keyword>
<evidence type="ECO:0000256" key="9">
    <source>
        <dbReference type="SAM" id="Coils"/>
    </source>
</evidence>
<keyword evidence="5 8" id="KW-1133">Transmembrane helix</keyword>
<keyword evidence="4 8" id="KW-0812">Transmembrane</keyword>
<feature type="transmembrane region" description="Helical" evidence="8">
    <location>
        <begin position="488"/>
        <end position="509"/>
    </location>
</feature>
<feature type="transmembrane region" description="Helical" evidence="8">
    <location>
        <begin position="361"/>
        <end position="381"/>
    </location>
</feature>
<protein>
    <recommendedName>
        <fullName evidence="8">Autophagy-related protein</fullName>
    </recommendedName>
</protein>
<keyword evidence="6 8" id="KW-0072">Autophagy</keyword>
<name>A0AAD9VXT2_PHOAM</name>
<dbReference type="AlphaFoldDB" id="A0AAD9VXT2"/>
<comment type="similarity">
    <text evidence="2 8">Belongs to the ATG22 family.</text>
</comment>
<evidence type="ECO:0000256" key="7">
    <source>
        <dbReference type="ARBA" id="ARBA00023136"/>
    </source>
</evidence>
<dbReference type="InterPro" id="IPR036259">
    <property type="entry name" value="MFS_trans_sf"/>
</dbReference>
<evidence type="ECO:0000256" key="4">
    <source>
        <dbReference type="ARBA" id="ARBA00022692"/>
    </source>
</evidence>
<organism evidence="11 12">
    <name type="scientific">Phomopsis amygdali</name>
    <name type="common">Fusicoccum amygdali</name>
    <dbReference type="NCBI Taxonomy" id="1214568"/>
    <lineage>
        <taxon>Eukaryota</taxon>
        <taxon>Fungi</taxon>
        <taxon>Dikarya</taxon>
        <taxon>Ascomycota</taxon>
        <taxon>Pezizomycotina</taxon>
        <taxon>Sordariomycetes</taxon>
        <taxon>Sordariomycetidae</taxon>
        <taxon>Diaporthales</taxon>
        <taxon>Diaporthaceae</taxon>
        <taxon>Diaporthe</taxon>
    </lineage>
</organism>
<proteinExistence type="inferred from homology"/>
<dbReference type="EMBL" id="JAUJFL010000008">
    <property type="protein sequence ID" value="KAK2598692.1"/>
    <property type="molecule type" value="Genomic_DNA"/>
</dbReference>
<feature type="transmembrane region" description="Helical" evidence="8">
    <location>
        <begin position="266"/>
        <end position="289"/>
    </location>
</feature>
<keyword evidence="8" id="KW-0029">Amino-acid transport</keyword>
<dbReference type="Proteomes" id="UP001265746">
    <property type="component" value="Unassembled WGS sequence"/>
</dbReference>
<dbReference type="GO" id="GO:0005774">
    <property type="term" value="C:vacuolar membrane"/>
    <property type="evidence" value="ECO:0007669"/>
    <property type="project" value="UniProtKB-SubCell"/>
</dbReference>
<comment type="function">
    <text evidence="8">Vacuolar effluxer which mediate the efflux of amino acids resulting from autophagic degradation. The release of autophagic amino acids allows the maintenance of protein synthesis and viability during nitrogen starvation.</text>
</comment>
<feature type="transmembrane region" description="Helical" evidence="8">
    <location>
        <begin position="172"/>
        <end position="191"/>
    </location>
</feature>
<reference evidence="11" key="1">
    <citation type="submission" date="2023-06" db="EMBL/GenBank/DDBJ databases">
        <authorList>
            <person name="Noh H."/>
        </authorList>
    </citation>
    <scope>NUCLEOTIDE SEQUENCE</scope>
    <source>
        <strain evidence="11">DUCC20226</strain>
    </source>
</reference>
<keyword evidence="12" id="KW-1185">Reference proteome</keyword>
<feature type="transmembrane region" description="Helical" evidence="8">
    <location>
        <begin position="459"/>
        <end position="482"/>
    </location>
</feature>
<evidence type="ECO:0000256" key="2">
    <source>
        <dbReference type="ARBA" id="ARBA00006978"/>
    </source>
</evidence>
<evidence type="ECO:0000313" key="11">
    <source>
        <dbReference type="EMBL" id="KAK2598692.1"/>
    </source>
</evidence>
<gene>
    <name evidence="11" type="ORF">N8I77_012084</name>
</gene>
<feature type="transmembrane region" description="Helical" evidence="8">
    <location>
        <begin position="393"/>
        <end position="413"/>
    </location>
</feature>
<feature type="transmembrane region" description="Helical" evidence="8">
    <location>
        <begin position="141"/>
        <end position="160"/>
    </location>
</feature>
<evidence type="ECO:0000256" key="1">
    <source>
        <dbReference type="ARBA" id="ARBA00004128"/>
    </source>
</evidence>
<comment type="caution">
    <text evidence="11">The sequence shown here is derived from an EMBL/GenBank/DDBJ whole genome shotgun (WGS) entry which is preliminary data.</text>
</comment>
<evidence type="ECO:0000256" key="8">
    <source>
        <dbReference type="RuleBase" id="RU363073"/>
    </source>
</evidence>
<dbReference type="PANTHER" id="PTHR23519">
    <property type="entry name" value="AUTOPHAGY-RELATED PROTEIN 22"/>
    <property type="match status" value="1"/>
</dbReference>
<evidence type="ECO:0000256" key="5">
    <source>
        <dbReference type="ARBA" id="ARBA00022989"/>
    </source>
</evidence>
<feature type="compositionally biased region" description="Basic and acidic residues" evidence="10">
    <location>
        <begin position="7"/>
        <end position="25"/>
    </location>
</feature>
<dbReference type="Gene3D" id="1.20.1250.20">
    <property type="entry name" value="MFS general substrate transporter like domains"/>
    <property type="match status" value="1"/>
</dbReference>
<feature type="transmembrane region" description="Helical" evidence="8">
    <location>
        <begin position="425"/>
        <end position="447"/>
    </location>
</feature>
<keyword evidence="8" id="KW-0926">Vacuole</keyword>
<dbReference type="GO" id="GO:0006914">
    <property type="term" value="P:autophagy"/>
    <property type="evidence" value="ECO:0007669"/>
    <property type="project" value="UniProtKB-KW"/>
</dbReference>
<feature type="region of interest" description="Disordered" evidence="10">
    <location>
        <begin position="1"/>
        <end position="36"/>
    </location>
</feature>
<evidence type="ECO:0000256" key="6">
    <source>
        <dbReference type="ARBA" id="ARBA00023006"/>
    </source>
</evidence>
<feature type="compositionally biased region" description="Basic and acidic residues" evidence="10">
    <location>
        <begin position="524"/>
        <end position="534"/>
    </location>
</feature>
<dbReference type="GO" id="GO:0006865">
    <property type="term" value="P:amino acid transport"/>
    <property type="evidence" value="ECO:0007669"/>
    <property type="project" value="UniProtKB-KW"/>
</dbReference>
<accession>A0AAD9VXT2</accession>
<dbReference type="PANTHER" id="PTHR23519:SF5">
    <property type="entry name" value="AUTOPHAGY-RELATED PROTEIN"/>
    <property type="match status" value="1"/>
</dbReference>
<keyword evidence="3 8" id="KW-0813">Transport</keyword>
<keyword evidence="9" id="KW-0175">Coiled coil</keyword>
<comment type="subcellular location">
    <subcellularLocation>
        <location evidence="1 8">Vacuole membrane</location>
        <topology evidence="1 8">Multi-pass membrane protein</topology>
    </subcellularLocation>
</comment>
<feature type="transmembrane region" description="Helical" evidence="8">
    <location>
        <begin position="326"/>
        <end position="349"/>
    </location>
</feature>
<feature type="transmembrane region" description="Helical" evidence="8">
    <location>
        <begin position="110"/>
        <end position="129"/>
    </location>
</feature>
<sequence>MDSQTSGDKHPGHIALEENMPREENAQGTVKQDASDEKSVRAEKYAYYSFFAANNGIGPYQYAYSLFQTLIYQAAFNPNILPWGSASCDEDPDAPCHVTWAGGTKSYDSVALIASALVFVGQSILFIFIGSTADYGPWAPWVLRISVLIYGGLSLGFFGLKTPDAWPAAMALYTLTNIGFYIVFTFGYALFPRIADDQPEARKAQVALQNQEINRSDYERKIEHVRSTIANHAWAANNVGFAVSACLCVAILKGINADSSAAKNNLGYALCTGMVGIIVLLFSVPWVFLEKRRPRLPVPEGRNVVSYGLQETWHSFKYCKRISQTFIYLFIYFWLNDGVSTLFTMLIISQTAVAQFSATQNSYFLIVQGVSVFFFTVFAVWAQKQWSIRTKTILHITNWSCFFLAVWGMIGLWTKKIGYHNLWEFWAVSVFYGPSVGLQMSYSQVFLGQVIPHGEENRYFALLGFIGRVGSWIGPLICSAIVDRTGSQNASYGFLAALIGASSLGLIFVDEEKSKVECAEYAATEHRADAERESPAQASEDSWEAKI</sequence>
<feature type="region of interest" description="Disordered" evidence="10">
    <location>
        <begin position="524"/>
        <end position="547"/>
    </location>
</feature>
<dbReference type="InterPro" id="IPR050495">
    <property type="entry name" value="ATG22/LtaA_families"/>
</dbReference>
<evidence type="ECO:0000256" key="3">
    <source>
        <dbReference type="ARBA" id="ARBA00022448"/>
    </source>
</evidence>